<organism evidence="18 19">
    <name type="scientific">Microcella putealis</name>
    <dbReference type="NCBI Taxonomy" id="337005"/>
    <lineage>
        <taxon>Bacteria</taxon>
        <taxon>Bacillati</taxon>
        <taxon>Actinomycetota</taxon>
        <taxon>Actinomycetes</taxon>
        <taxon>Micrococcales</taxon>
        <taxon>Microbacteriaceae</taxon>
        <taxon>Microcella</taxon>
    </lineage>
</organism>
<dbReference type="OrthoDB" id="9782546at2"/>
<protein>
    <recommendedName>
        <fullName evidence="6">Nicotinate-nucleotide pyrophosphorylase [carboxylating]</fullName>
        <ecNumber evidence="5">2.4.2.19</ecNumber>
    </recommendedName>
    <alternativeName>
        <fullName evidence="12">Probable nicotinate-nucleotide pyrophosphorylase [carboxylating]</fullName>
    </alternativeName>
    <alternativeName>
        <fullName evidence="10">Quinolinate phosphoribosyltransferase [decarboxylating]</fullName>
    </alternativeName>
</protein>
<proteinExistence type="inferred from homology"/>
<reference evidence="18 19" key="1">
    <citation type="journal article" date="2015" name="Stand. Genomic Sci.">
        <title>Genomic Encyclopedia of Bacterial and Archaeal Type Strains, Phase III: the genomes of soil and plant-associated and newly described type strains.</title>
        <authorList>
            <person name="Whitman W.B."/>
            <person name="Woyke T."/>
            <person name="Klenk H.P."/>
            <person name="Zhou Y."/>
            <person name="Lilburn T.G."/>
            <person name="Beck B.J."/>
            <person name="De Vos P."/>
            <person name="Vandamme P."/>
            <person name="Eisen J.A."/>
            <person name="Garrity G."/>
            <person name="Hugenholtz P."/>
            <person name="Kyrpides N.C."/>
        </authorList>
    </citation>
    <scope>NUCLEOTIDE SEQUENCE [LARGE SCALE GENOMIC DNA]</scope>
    <source>
        <strain evidence="18 19">CV2</strain>
    </source>
</reference>
<dbReference type="AlphaFoldDB" id="A0A4Q7LYD1"/>
<dbReference type="InterPro" id="IPR027277">
    <property type="entry name" value="NadC/ModD"/>
</dbReference>
<comment type="subunit">
    <text evidence="4">Hexamer formed by 3 homodimers.</text>
</comment>
<evidence type="ECO:0000256" key="6">
    <source>
        <dbReference type="ARBA" id="ARBA00020990"/>
    </source>
</evidence>
<evidence type="ECO:0000313" key="19">
    <source>
        <dbReference type="Proteomes" id="UP000293519"/>
    </source>
</evidence>
<dbReference type="Pfam" id="PF01729">
    <property type="entry name" value="QRPTase_C"/>
    <property type="match status" value="1"/>
</dbReference>
<keyword evidence="19" id="KW-1185">Reference proteome</keyword>
<evidence type="ECO:0000256" key="13">
    <source>
        <dbReference type="PIRNR" id="PIRNR006250"/>
    </source>
</evidence>
<feature type="binding site" evidence="14">
    <location>
        <begin position="288"/>
        <end position="290"/>
    </location>
    <ligand>
        <name>substrate</name>
    </ligand>
</feature>
<dbReference type="InterPro" id="IPR004393">
    <property type="entry name" value="NadC"/>
</dbReference>
<evidence type="ECO:0000256" key="8">
    <source>
        <dbReference type="ARBA" id="ARBA00022676"/>
    </source>
</evidence>
<dbReference type="UniPathway" id="UPA00253">
    <property type="reaction ID" value="UER00331"/>
</dbReference>
<gene>
    <name evidence="18" type="ORF">EV141_0246</name>
</gene>
<comment type="catalytic activity">
    <reaction evidence="11">
        <text>nicotinate beta-D-ribonucleotide + CO2 + diphosphate = quinolinate + 5-phospho-alpha-D-ribose 1-diphosphate + 2 H(+)</text>
        <dbReference type="Rhea" id="RHEA:12733"/>
        <dbReference type="ChEBI" id="CHEBI:15378"/>
        <dbReference type="ChEBI" id="CHEBI:16526"/>
        <dbReference type="ChEBI" id="CHEBI:29959"/>
        <dbReference type="ChEBI" id="CHEBI:33019"/>
        <dbReference type="ChEBI" id="CHEBI:57502"/>
        <dbReference type="ChEBI" id="CHEBI:58017"/>
        <dbReference type="EC" id="2.4.2.19"/>
    </reaction>
</comment>
<dbReference type="InterPro" id="IPR022412">
    <property type="entry name" value="Quinolinate_PRibosylTrfase_N"/>
</dbReference>
<dbReference type="Gene3D" id="3.20.20.70">
    <property type="entry name" value="Aldolase class I"/>
    <property type="match status" value="1"/>
</dbReference>
<feature type="binding site" evidence="14">
    <location>
        <position position="244"/>
    </location>
    <ligand>
        <name>substrate</name>
    </ligand>
</feature>
<feature type="compositionally biased region" description="Polar residues" evidence="15">
    <location>
        <begin position="12"/>
        <end position="23"/>
    </location>
</feature>
<name>A0A4Q7LYD1_9MICO</name>
<evidence type="ECO:0000256" key="5">
    <source>
        <dbReference type="ARBA" id="ARBA00011944"/>
    </source>
</evidence>
<evidence type="ECO:0000256" key="7">
    <source>
        <dbReference type="ARBA" id="ARBA00022642"/>
    </source>
</evidence>
<dbReference type="Gene3D" id="3.90.1170.20">
    <property type="entry name" value="Quinolinate phosphoribosyl transferase, N-terminal domain"/>
    <property type="match status" value="1"/>
</dbReference>
<dbReference type="RefSeq" id="WP_130484153.1">
    <property type="nucleotide sequence ID" value="NZ_SGWW01000001.1"/>
</dbReference>
<keyword evidence="7" id="KW-0662">Pyridine nucleotide biosynthesis</keyword>
<evidence type="ECO:0000256" key="10">
    <source>
        <dbReference type="ARBA" id="ARBA00033102"/>
    </source>
</evidence>
<dbReference type="InterPro" id="IPR013785">
    <property type="entry name" value="Aldolase_TIM"/>
</dbReference>
<dbReference type="GO" id="GO:0005737">
    <property type="term" value="C:cytoplasm"/>
    <property type="evidence" value="ECO:0007669"/>
    <property type="project" value="TreeGrafter"/>
</dbReference>
<dbReference type="GO" id="GO:0009435">
    <property type="term" value="P:NAD+ biosynthetic process"/>
    <property type="evidence" value="ECO:0007669"/>
    <property type="project" value="UniProtKB-UniPathway"/>
</dbReference>
<feature type="binding site" evidence="14">
    <location>
        <begin position="155"/>
        <end position="157"/>
    </location>
    <ligand>
        <name>substrate</name>
    </ligand>
</feature>
<dbReference type="InterPro" id="IPR002638">
    <property type="entry name" value="Quinolinate_PRibosylTrfase_C"/>
</dbReference>
<evidence type="ECO:0000313" key="18">
    <source>
        <dbReference type="EMBL" id="RZS59029.1"/>
    </source>
</evidence>
<dbReference type="FunFam" id="3.20.20.70:FF:000030">
    <property type="entry name" value="Nicotinate-nucleotide pyrophosphorylase, carboxylating"/>
    <property type="match status" value="1"/>
</dbReference>
<dbReference type="SUPFAM" id="SSF54675">
    <property type="entry name" value="Nicotinate/Quinolinate PRTase N-terminal domain-like"/>
    <property type="match status" value="1"/>
</dbReference>
<dbReference type="InterPro" id="IPR037128">
    <property type="entry name" value="Quinolinate_PRibosylTase_N_sf"/>
</dbReference>
<dbReference type="PANTHER" id="PTHR32179">
    <property type="entry name" value="NICOTINATE-NUCLEOTIDE PYROPHOSPHORYLASE [CARBOXYLATING]"/>
    <property type="match status" value="1"/>
</dbReference>
<dbReference type="Proteomes" id="UP000293519">
    <property type="component" value="Unassembled WGS sequence"/>
</dbReference>
<comment type="caution">
    <text evidence="18">The sequence shown here is derived from an EMBL/GenBank/DDBJ whole genome shotgun (WGS) entry which is preliminary data.</text>
</comment>
<evidence type="ECO:0000256" key="9">
    <source>
        <dbReference type="ARBA" id="ARBA00022679"/>
    </source>
</evidence>
<evidence type="ECO:0000256" key="15">
    <source>
        <dbReference type="SAM" id="MobiDB-lite"/>
    </source>
</evidence>
<comment type="function">
    <text evidence="1">Involved in the catabolism of quinolinic acid (QA).</text>
</comment>
<evidence type="ECO:0000259" key="17">
    <source>
        <dbReference type="Pfam" id="PF02749"/>
    </source>
</evidence>
<dbReference type="SUPFAM" id="SSF51690">
    <property type="entry name" value="Nicotinate/Quinolinate PRTase C-terminal domain-like"/>
    <property type="match status" value="1"/>
</dbReference>
<feature type="domain" description="Quinolinate phosphoribosyl transferase C-terminal" evidence="16">
    <location>
        <begin position="134"/>
        <end position="303"/>
    </location>
</feature>
<evidence type="ECO:0000259" key="16">
    <source>
        <dbReference type="Pfam" id="PF01729"/>
    </source>
</evidence>
<dbReference type="InterPro" id="IPR036068">
    <property type="entry name" value="Nicotinate_pribotase-like_C"/>
</dbReference>
<dbReference type="FunFam" id="3.90.1170.20:FF:000001">
    <property type="entry name" value="Nicotinate-nucleotide diphosphorylase (Carboxylating)"/>
    <property type="match status" value="1"/>
</dbReference>
<evidence type="ECO:0000256" key="1">
    <source>
        <dbReference type="ARBA" id="ARBA00003237"/>
    </source>
</evidence>
<feature type="domain" description="Quinolinate phosphoribosyl transferase N-terminal" evidence="17">
    <location>
        <begin position="47"/>
        <end position="132"/>
    </location>
</feature>
<feature type="binding site" evidence="14">
    <location>
        <position position="223"/>
    </location>
    <ligand>
        <name>substrate</name>
    </ligand>
</feature>
<evidence type="ECO:0000256" key="4">
    <source>
        <dbReference type="ARBA" id="ARBA00011218"/>
    </source>
</evidence>
<feature type="binding site" evidence="14">
    <location>
        <begin position="267"/>
        <end position="269"/>
    </location>
    <ligand>
        <name>substrate</name>
    </ligand>
</feature>
<evidence type="ECO:0000256" key="11">
    <source>
        <dbReference type="ARBA" id="ARBA00047445"/>
    </source>
</evidence>
<feature type="region of interest" description="Disordered" evidence="15">
    <location>
        <begin position="1"/>
        <end position="26"/>
    </location>
</feature>
<evidence type="ECO:0000256" key="3">
    <source>
        <dbReference type="ARBA" id="ARBA00009400"/>
    </source>
</evidence>
<feature type="binding site" evidence="14">
    <location>
        <position position="179"/>
    </location>
    <ligand>
        <name>substrate</name>
    </ligand>
</feature>
<dbReference type="EMBL" id="SGWW01000001">
    <property type="protein sequence ID" value="RZS59029.1"/>
    <property type="molecule type" value="Genomic_DNA"/>
</dbReference>
<keyword evidence="9 13" id="KW-0808">Transferase</keyword>
<evidence type="ECO:0000256" key="12">
    <source>
        <dbReference type="ARBA" id="ARBA00069173"/>
    </source>
</evidence>
<evidence type="ECO:0000256" key="2">
    <source>
        <dbReference type="ARBA" id="ARBA00004893"/>
    </source>
</evidence>
<dbReference type="GO" id="GO:0004514">
    <property type="term" value="F:nicotinate-nucleotide diphosphorylase (carboxylating) activity"/>
    <property type="evidence" value="ECO:0007669"/>
    <property type="project" value="UniProtKB-EC"/>
</dbReference>
<feature type="binding site" evidence="14">
    <location>
        <position position="122"/>
    </location>
    <ligand>
        <name>substrate</name>
    </ligand>
</feature>
<dbReference type="CDD" id="cd01572">
    <property type="entry name" value="QPRTase"/>
    <property type="match status" value="1"/>
</dbReference>
<feature type="binding site" evidence="14">
    <location>
        <position position="189"/>
    </location>
    <ligand>
        <name>substrate</name>
    </ligand>
</feature>
<comment type="pathway">
    <text evidence="2">Cofactor biosynthesis; NAD(+) biosynthesis; nicotinate D-ribonucleotide from quinolinate: step 1/1.</text>
</comment>
<comment type="similarity">
    <text evidence="3 13">Belongs to the NadC/ModD family.</text>
</comment>
<dbReference type="PANTHER" id="PTHR32179:SF3">
    <property type="entry name" value="NICOTINATE-NUCLEOTIDE PYROPHOSPHORYLASE [CARBOXYLATING]"/>
    <property type="match status" value="1"/>
</dbReference>
<dbReference type="NCBIfam" id="TIGR00078">
    <property type="entry name" value="nadC"/>
    <property type="match status" value="1"/>
</dbReference>
<dbReference type="PIRSF" id="PIRSF006250">
    <property type="entry name" value="NadC_ModD"/>
    <property type="match status" value="1"/>
</dbReference>
<evidence type="ECO:0000256" key="14">
    <source>
        <dbReference type="PIRSR" id="PIRSR006250-1"/>
    </source>
</evidence>
<dbReference type="EC" id="2.4.2.19" evidence="5"/>
<dbReference type="Pfam" id="PF02749">
    <property type="entry name" value="QRPTase_N"/>
    <property type="match status" value="1"/>
</dbReference>
<accession>A0A4Q7LYD1</accession>
<sequence length="312" mass="32481">MSVTGTEHPISEATQRPTLSTAPTPAPERAVVELVSRALAEDAPWGDVSGEASIPADATARAELVSRAHGVLAGVDCIAEAFRQADPAADITLHLGDGAPLAPGTRVATISGDARAILRAERIALNFAQRLSGIATLTARYVDAVAGTGARIADTRKTTPGLRMLERAAVRSGGAHNHRFSLSDAVMLKDNHLAVLVQQGRDLTDAIRAVRARIPHTMHLEVEVDRLDQLPAVLEAKPDTIMLDNFSLDELRAGVALIDGRAIVEASGGVNLDTVRAIAKTGVDVISVGALTHSAPSLDLGLDIETAATPGA</sequence>
<dbReference type="GO" id="GO:0034213">
    <property type="term" value="P:quinolinate catabolic process"/>
    <property type="evidence" value="ECO:0007669"/>
    <property type="project" value="TreeGrafter"/>
</dbReference>
<keyword evidence="8 13" id="KW-0328">Glycosyltransferase</keyword>